<organism evidence="2 3">
    <name type="scientific">Thelohanellus kitauei</name>
    <name type="common">Myxosporean</name>
    <dbReference type="NCBI Taxonomy" id="669202"/>
    <lineage>
        <taxon>Eukaryota</taxon>
        <taxon>Metazoa</taxon>
        <taxon>Cnidaria</taxon>
        <taxon>Myxozoa</taxon>
        <taxon>Myxosporea</taxon>
        <taxon>Bivalvulida</taxon>
        <taxon>Platysporina</taxon>
        <taxon>Myxobolidae</taxon>
        <taxon>Thelohanellus</taxon>
    </lineage>
</organism>
<evidence type="ECO:0000313" key="3">
    <source>
        <dbReference type="Proteomes" id="UP000031668"/>
    </source>
</evidence>
<name>A0A0C2NI37_THEKT</name>
<protein>
    <submittedName>
        <fullName evidence="2">Uncharacterized protein</fullName>
    </submittedName>
</protein>
<dbReference type="Proteomes" id="UP000031668">
    <property type="component" value="Unassembled WGS sequence"/>
</dbReference>
<sequence>MESSFSSKYYDSGLEKLVKYGQKHGVKRLLTKLKYEYAKHLFKAYGLKQAFPFVLQAVMIYSINHECLDLIELRCVCVCILAMLKKEAKVSKLNDDFYDHSQECGQPSQDLTVKTLWKCLHNRNNEKLIDTLKRLITKKKISLQVAEEPGTEKINEDTSKEVVIGDPATNNLVEDPVTGPDIQNSGSEQRRD</sequence>
<proteinExistence type="predicted"/>
<gene>
    <name evidence="2" type="ORF">RF11_12213</name>
</gene>
<dbReference type="EMBL" id="JWZT01000726">
    <property type="protein sequence ID" value="KII73662.1"/>
    <property type="molecule type" value="Genomic_DNA"/>
</dbReference>
<feature type="compositionally biased region" description="Polar residues" evidence="1">
    <location>
        <begin position="181"/>
        <end position="192"/>
    </location>
</feature>
<evidence type="ECO:0000313" key="2">
    <source>
        <dbReference type="EMBL" id="KII73662.1"/>
    </source>
</evidence>
<comment type="caution">
    <text evidence="2">The sequence shown here is derived from an EMBL/GenBank/DDBJ whole genome shotgun (WGS) entry which is preliminary data.</text>
</comment>
<accession>A0A0C2NI37</accession>
<keyword evidence="3" id="KW-1185">Reference proteome</keyword>
<dbReference type="AlphaFoldDB" id="A0A0C2NI37"/>
<feature type="region of interest" description="Disordered" evidence="1">
    <location>
        <begin position="149"/>
        <end position="192"/>
    </location>
</feature>
<feature type="compositionally biased region" description="Basic and acidic residues" evidence="1">
    <location>
        <begin position="150"/>
        <end position="160"/>
    </location>
</feature>
<evidence type="ECO:0000256" key="1">
    <source>
        <dbReference type="SAM" id="MobiDB-lite"/>
    </source>
</evidence>
<reference evidence="2 3" key="1">
    <citation type="journal article" date="2014" name="Genome Biol. Evol.">
        <title>The genome of the myxosporean Thelohanellus kitauei shows adaptations to nutrient acquisition within its fish host.</title>
        <authorList>
            <person name="Yang Y."/>
            <person name="Xiong J."/>
            <person name="Zhou Z."/>
            <person name="Huo F."/>
            <person name="Miao W."/>
            <person name="Ran C."/>
            <person name="Liu Y."/>
            <person name="Zhang J."/>
            <person name="Feng J."/>
            <person name="Wang M."/>
            <person name="Wang M."/>
            <person name="Wang L."/>
            <person name="Yao B."/>
        </authorList>
    </citation>
    <scope>NUCLEOTIDE SEQUENCE [LARGE SCALE GENOMIC DNA]</scope>
    <source>
        <strain evidence="2">Wuqing</strain>
    </source>
</reference>